<dbReference type="RefSeq" id="WP_159432505.1">
    <property type="nucleotide sequence ID" value="NZ_CP063356.2"/>
</dbReference>
<gene>
    <name evidence="1" type="ORF">AWH56_023085</name>
</gene>
<reference evidence="1 2" key="1">
    <citation type="journal article" date="2017" name="Genome Announc.">
        <title>Draft Genome Sequences of Four Alkaliphilic Bacteria Belonging to the Anaerobacillus Genus.</title>
        <authorList>
            <person name="Bassil N.M."/>
            <person name="Lloyd J.R."/>
        </authorList>
    </citation>
    <scope>NUCLEOTIDE SEQUENCE [LARGE SCALE GENOMIC DNA]</scope>
    <source>
        <strain evidence="1 2">NB2006</strain>
    </source>
</reference>
<organism evidence="1 2">
    <name type="scientific">Anaerobacillus isosaccharinicus</name>
    <dbReference type="NCBI Taxonomy" id="1532552"/>
    <lineage>
        <taxon>Bacteria</taxon>
        <taxon>Bacillati</taxon>
        <taxon>Bacillota</taxon>
        <taxon>Bacilli</taxon>
        <taxon>Bacillales</taxon>
        <taxon>Bacillaceae</taxon>
        <taxon>Anaerobacillus</taxon>
    </lineage>
</organism>
<sequence>MTNQRTIKVVEEFIQRRFNKILENNEIENFDKLPGLVEALKLIKEIDIDNSHT</sequence>
<evidence type="ECO:0000313" key="1">
    <source>
        <dbReference type="EMBL" id="QOY35530.1"/>
    </source>
</evidence>
<dbReference type="EMBL" id="CP063356">
    <property type="protein sequence ID" value="QOY35530.1"/>
    <property type="molecule type" value="Genomic_DNA"/>
</dbReference>
<dbReference type="KEGG" id="aia:AWH56_023085"/>
<reference evidence="1 2" key="2">
    <citation type="journal article" date="2019" name="Int. J. Syst. Evol. Microbiol.">
        <title>Anaerobacillus isosaccharinicus sp. nov., an alkaliphilic bacterium which degrades isosaccharinic acid.</title>
        <authorList>
            <person name="Bassil N.M."/>
            <person name="Lloyd J.R."/>
        </authorList>
    </citation>
    <scope>NUCLEOTIDE SEQUENCE [LARGE SCALE GENOMIC DNA]</scope>
    <source>
        <strain evidence="1 2">NB2006</strain>
    </source>
</reference>
<evidence type="ECO:0000313" key="2">
    <source>
        <dbReference type="Proteomes" id="UP000180175"/>
    </source>
</evidence>
<keyword evidence="2" id="KW-1185">Reference proteome</keyword>
<dbReference type="AlphaFoldDB" id="A0A7S7L6Z8"/>
<accession>A0A7S7L6Z8</accession>
<protein>
    <submittedName>
        <fullName evidence="1">Uncharacterized protein</fullName>
    </submittedName>
</protein>
<dbReference type="Proteomes" id="UP000180175">
    <property type="component" value="Chromosome"/>
</dbReference>
<proteinExistence type="predicted"/>
<name>A0A7S7L6Z8_9BACI</name>